<evidence type="ECO:0000256" key="1">
    <source>
        <dbReference type="ARBA" id="ARBA00004377"/>
    </source>
</evidence>
<keyword evidence="3 10" id="KW-0813">Transport</keyword>
<evidence type="ECO:0000256" key="6">
    <source>
        <dbReference type="ARBA" id="ARBA00022692"/>
    </source>
</evidence>
<dbReference type="AlphaFoldDB" id="A0A370DUF1"/>
<dbReference type="Pfam" id="PF12693">
    <property type="entry name" value="GspL_C"/>
    <property type="match status" value="1"/>
</dbReference>
<evidence type="ECO:0000256" key="5">
    <source>
        <dbReference type="ARBA" id="ARBA00022519"/>
    </source>
</evidence>
<comment type="similarity">
    <text evidence="2 10">Belongs to the GSP L family.</text>
</comment>
<keyword evidence="6" id="KW-0812">Transmembrane</keyword>
<keyword evidence="4" id="KW-1003">Cell membrane</keyword>
<keyword evidence="8" id="KW-1133">Transmembrane helix</keyword>
<dbReference type="GO" id="GO:0015627">
    <property type="term" value="C:type II protein secretion system complex"/>
    <property type="evidence" value="ECO:0007669"/>
    <property type="project" value="InterPro"/>
</dbReference>
<comment type="function">
    <text evidence="10">Inner membrane component of the type II secretion system required for the energy-dependent secretion of extracellular factors such as proteases and toxins from the periplasm.</text>
</comment>
<evidence type="ECO:0000256" key="2">
    <source>
        <dbReference type="ARBA" id="ARBA00005318"/>
    </source>
</evidence>
<proteinExistence type="inferred from homology"/>
<dbReference type="Gene3D" id="3.30.420.380">
    <property type="match status" value="1"/>
</dbReference>
<keyword evidence="5" id="KW-0997">Cell inner membrane</keyword>
<dbReference type="CDD" id="cd24017">
    <property type="entry name" value="ASKHA_T2SSL_N"/>
    <property type="match status" value="1"/>
</dbReference>
<organism evidence="13 14">
    <name type="scientific">endosymbiont of Escarpia spicata</name>
    <dbReference type="NCBI Taxonomy" id="2200908"/>
    <lineage>
        <taxon>Bacteria</taxon>
        <taxon>Pseudomonadati</taxon>
        <taxon>Pseudomonadota</taxon>
        <taxon>Gammaproteobacteria</taxon>
        <taxon>sulfur-oxidizing symbionts</taxon>
    </lineage>
</organism>
<dbReference type="InterPro" id="IPR043129">
    <property type="entry name" value="ATPase_NBD"/>
</dbReference>
<comment type="caution">
    <text evidence="13">The sequence shown here is derived from an EMBL/GenBank/DDBJ whole genome shotgun (WGS) entry which is preliminary data.</text>
</comment>
<keyword evidence="14" id="KW-1185">Reference proteome</keyword>
<keyword evidence="9" id="KW-0472">Membrane</keyword>
<dbReference type="Pfam" id="PF05134">
    <property type="entry name" value="T2SSL"/>
    <property type="match status" value="1"/>
</dbReference>
<dbReference type="GO" id="GO:0005886">
    <property type="term" value="C:plasma membrane"/>
    <property type="evidence" value="ECO:0007669"/>
    <property type="project" value="UniProtKB-SubCell"/>
</dbReference>
<comment type="subcellular location">
    <subcellularLocation>
        <location evidence="1">Cell inner membrane</location>
        <topology evidence="1">Single-pass membrane protein</topology>
    </subcellularLocation>
</comment>
<dbReference type="EMBL" id="QFXE01000002">
    <property type="protein sequence ID" value="RDH88180.1"/>
    <property type="molecule type" value="Genomic_DNA"/>
</dbReference>
<evidence type="ECO:0000256" key="10">
    <source>
        <dbReference type="PIRNR" id="PIRNR015761"/>
    </source>
</evidence>
<name>A0A370DUF1_9GAMM</name>
<keyword evidence="7 10" id="KW-0653">Protein transport</keyword>
<dbReference type="NCBIfam" id="TIGR01709">
    <property type="entry name" value="typeII_sec_gspL"/>
    <property type="match status" value="1"/>
</dbReference>
<dbReference type="SUPFAM" id="SSF53067">
    <property type="entry name" value="Actin-like ATPase domain"/>
    <property type="match status" value="1"/>
</dbReference>
<dbReference type="Gene3D" id="3.30.1360.100">
    <property type="entry name" value="General secretion pathway protein M, EpsM"/>
    <property type="match status" value="1"/>
</dbReference>
<dbReference type="GO" id="GO:0015628">
    <property type="term" value="P:protein secretion by the type II secretion system"/>
    <property type="evidence" value="ECO:0007669"/>
    <property type="project" value="InterPro"/>
</dbReference>
<reference evidence="13 14" key="1">
    <citation type="journal article" date="2018" name="ISME J.">
        <title>Endosymbiont genomes yield clues of tubeworm success.</title>
        <authorList>
            <person name="Li Y."/>
            <person name="Liles M.R."/>
            <person name="Halanych K.M."/>
        </authorList>
    </citation>
    <scope>NUCLEOTIDE SEQUENCE [LARGE SCALE GENOMIC DNA]</scope>
    <source>
        <strain evidence="13">A1462</strain>
    </source>
</reference>
<evidence type="ECO:0000256" key="4">
    <source>
        <dbReference type="ARBA" id="ARBA00022475"/>
    </source>
</evidence>
<protein>
    <recommendedName>
        <fullName evidence="10">Type II secretion system protein L</fullName>
        <shortName evidence="10">T2SS protein L</shortName>
    </recommendedName>
</protein>
<evidence type="ECO:0000259" key="12">
    <source>
        <dbReference type="Pfam" id="PF12693"/>
    </source>
</evidence>
<evidence type="ECO:0000256" key="7">
    <source>
        <dbReference type="ARBA" id="ARBA00022927"/>
    </source>
</evidence>
<evidence type="ECO:0000256" key="3">
    <source>
        <dbReference type="ARBA" id="ARBA00022448"/>
    </source>
</evidence>
<evidence type="ECO:0000259" key="11">
    <source>
        <dbReference type="Pfam" id="PF05134"/>
    </source>
</evidence>
<feature type="domain" description="GspL cytoplasmic actin-ATPase-like" evidence="11">
    <location>
        <begin position="5"/>
        <end position="247"/>
    </location>
</feature>
<dbReference type="GO" id="GO:0009276">
    <property type="term" value="C:Gram-negative-bacterium-type cell wall"/>
    <property type="evidence" value="ECO:0007669"/>
    <property type="project" value="InterPro"/>
</dbReference>
<feature type="domain" description="GspL periplasmic" evidence="12">
    <location>
        <begin position="255"/>
        <end position="409"/>
    </location>
</feature>
<evidence type="ECO:0000313" key="14">
    <source>
        <dbReference type="Proteomes" id="UP000254771"/>
    </source>
</evidence>
<dbReference type="InterPro" id="IPR024230">
    <property type="entry name" value="GspL_cyto_dom"/>
</dbReference>
<evidence type="ECO:0000313" key="13">
    <source>
        <dbReference type="EMBL" id="RDH88180.1"/>
    </source>
</evidence>
<evidence type="ECO:0000256" key="9">
    <source>
        <dbReference type="ARBA" id="ARBA00023136"/>
    </source>
</evidence>
<dbReference type="Proteomes" id="UP000254771">
    <property type="component" value="Unassembled WGS sequence"/>
</dbReference>
<evidence type="ECO:0000256" key="8">
    <source>
        <dbReference type="ARBA" id="ARBA00022989"/>
    </source>
</evidence>
<sequence length="412" mass="46581">MAGTLVIRLLDSEANQVSWHPLGARSPESEPIGSGTLKEAAEQAAGWRVVVLIPSIELLLTKVDIPTKNRQRLRQAVPFTLENDLAEELDELHFAIHTSSPDDKTLVAVIAKQLLDDWLNAFHQVGITPLAMYPDLLALPRKPNRWTLYLDDERVLVRTGDNTGFAADPVNFAELLRLSIDQTEGDPPERLEVIQAPFLSSAPYFDLALGNLNYEITHVDYNGDFRQLLSDNLIEQQTLNLLQGDYRQVDKQAQKWQRWLPAAILFGVFLGLSIVSSSLDHFRLKGENAALSQRITQTFRDAFPDTKRIVDPRVQMEQKLRQLRKDQKQQGDTFIDLFSIPAAEIMKIPGSRLNNISYREGQLDLQLTTRELPALEKLKKQIEAQNLSVEIRSANAKGKEVSSHLRVRKTRA</sequence>
<dbReference type="InterPro" id="IPR007812">
    <property type="entry name" value="T2SS_protein-GspL"/>
</dbReference>
<accession>A0A370DUF1</accession>
<dbReference type="PIRSF" id="PIRSF015761">
    <property type="entry name" value="Protein_L"/>
    <property type="match status" value="1"/>
</dbReference>
<gene>
    <name evidence="13" type="primary">gspL</name>
    <name evidence="13" type="ORF">DIZ78_01985</name>
</gene>
<dbReference type="InterPro" id="IPR025691">
    <property type="entry name" value="GspL_pp_dom"/>
</dbReference>